<dbReference type="GO" id="GO:0000287">
    <property type="term" value="F:magnesium ion binding"/>
    <property type="evidence" value="ECO:0007669"/>
    <property type="project" value="UniProtKB-UniRule"/>
</dbReference>
<dbReference type="GO" id="GO:0006556">
    <property type="term" value="P:S-adenosylmethionine biosynthetic process"/>
    <property type="evidence" value="ECO:0007669"/>
    <property type="project" value="UniProtKB-UniRule"/>
</dbReference>
<name>A0A2Z3H041_9BACT</name>
<evidence type="ECO:0000256" key="7">
    <source>
        <dbReference type="ARBA" id="ARBA00022840"/>
    </source>
</evidence>
<dbReference type="Pfam" id="PF02773">
    <property type="entry name" value="S-AdoMet_synt_C"/>
    <property type="match status" value="1"/>
</dbReference>
<feature type="binding site" evidence="10">
    <location>
        <position position="318"/>
    </location>
    <ligand>
        <name>ATP</name>
        <dbReference type="ChEBI" id="CHEBI:30616"/>
        <note>ligand shared between two neighboring subunits</note>
    </ligand>
</feature>
<dbReference type="SUPFAM" id="SSF55973">
    <property type="entry name" value="S-adenosylmethionine synthetase"/>
    <property type="match status" value="3"/>
</dbReference>
<feature type="binding site" evidence="10">
    <location>
        <position position="291"/>
    </location>
    <ligand>
        <name>ATP</name>
        <dbReference type="ChEBI" id="CHEBI:30616"/>
        <note>ligand shared between two neighboring subunits</note>
    </ligand>
</feature>
<feature type="region of interest" description="Flexible loop" evidence="10">
    <location>
        <begin position="126"/>
        <end position="136"/>
    </location>
</feature>
<proteinExistence type="inferred from homology"/>
<dbReference type="InterPro" id="IPR022636">
    <property type="entry name" value="S-AdoMet_synthetase_sfam"/>
</dbReference>
<evidence type="ECO:0000256" key="1">
    <source>
        <dbReference type="ARBA" id="ARBA00005224"/>
    </source>
</evidence>
<dbReference type="PROSITE" id="PS00377">
    <property type="entry name" value="ADOMET_SYNTHASE_2"/>
    <property type="match status" value="1"/>
</dbReference>
<keyword evidence="10" id="KW-0963">Cytoplasm</keyword>
<dbReference type="NCBIfam" id="TIGR01034">
    <property type="entry name" value="metK"/>
    <property type="match status" value="1"/>
</dbReference>
<dbReference type="GO" id="GO:0006730">
    <property type="term" value="P:one-carbon metabolic process"/>
    <property type="evidence" value="ECO:0007669"/>
    <property type="project" value="UniProtKB-KW"/>
</dbReference>
<comment type="subunit">
    <text evidence="10">Homotetramer; dimer of dimers.</text>
</comment>
<dbReference type="CDD" id="cd18079">
    <property type="entry name" value="S-AdoMet_synt"/>
    <property type="match status" value="1"/>
</dbReference>
<comment type="function">
    <text evidence="10">Catalyzes the formation of S-adenosylmethionine (AdoMet) from methionine and ATP. The overall synthetic reaction is composed of two sequential steps, AdoMet formation and the subsequent tripolyphosphate hydrolysis which occurs prior to release of AdoMet from the enzyme.</text>
</comment>
<dbReference type="GO" id="GO:0005524">
    <property type="term" value="F:ATP binding"/>
    <property type="evidence" value="ECO:0007669"/>
    <property type="project" value="UniProtKB-UniRule"/>
</dbReference>
<evidence type="ECO:0000256" key="9">
    <source>
        <dbReference type="ARBA" id="ARBA00022958"/>
    </source>
</evidence>
<evidence type="ECO:0000256" key="8">
    <source>
        <dbReference type="ARBA" id="ARBA00022842"/>
    </source>
</evidence>
<dbReference type="InterPro" id="IPR022628">
    <property type="entry name" value="S-AdoMet_synt_N"/>
</dbReference>
<comment type="subcellular location">
    <subcellularLocation>
        <location evidence="10 11">Cytoplasm</location>
    </subcellularLocation>
</comment>
<dbReference type="PANTHER" id="PTHR11964">
    <property type="entry name" value="S-ADENOSYLMETHIONINE SYNTHETASE"/>
    <property type="match status" value="1"/>
</dbReference>
<dbReference type="AlphaFoldDB" id="A0A2Z3H041"/>
<dbReference type="InterPro" id="IPR002133">
    <property type="entry name" value="S-AdoMet_synthetase"/>
</dbReference>
<evidence type="ECO:0000256" key="10">
    <source>
        <dbReference type="HAMAP-Rule" id="MF_00086"/>
    </source>
</evidence>
<keyword evidence="4 10" id="KW-0808">Transferase</keyword>
<dbReference type="GO" id="GO:0004478">
    <property type="term" value="F:methionine adenosyltransferase activity"/>
    <property type="evidence" value="ECO:0007669"/>
    <property type="project" value="UniProtKB-UniRule"/>
</dbReference>
<comment type="pathway">
    <text evidence="1 10">Amino-acid biosynthesis; S-adenosyl-L-methionine biosynthesis; S-adenosyl-L-methionine from L-methionine: step 1/1.</text>
</comment>
<comment type="cofactor">
    <cofactor evidence="10">
        <name>K(+)</name>
        <dbReference type="ChEBI" id="CHEBI:29103"/>
    </cofactor>
    <text evidence="10">Binds 1 potassium ion per subunit.</text>
</comment>
<protein>
    <recommendedName>
        <fullName evidence="10">S-adenosylmethionine synthase</fullName>
        <shortName evidence="10">AdoMet synthase</shortName>
        <ecNumber evidence="10">2.5.1.6</ecNumber>
    </recommendedName>
    <alternativeName>
        <fullName evidence="10">MAT</fullName>
    </alternativeName>
    <alternativeName>
        <fullName evidence="10">Methionine adenosyltransferase</fullName>
    </alternativeName>
</protein>
<feature type="binding site" description="in other chain" evidence="10">
    <location>
        <begin position="186"/>
        <end position="188"/>
    </location>
    <ligand>
        <name>ATP</name>
        <dbReference type="ChEBI" id="CHEBI:30616"/>
        <note>ligand shared between two neighboring subunits</note>
    </ligand>
</feature>
<evidence type="ECO:0000259" key="15">
    <source>
        <dbReference type="Pfam" id="PF02773"/>
    </source>
</evidence>
<gene>
    <name evidence="10" type="primary">metK</name>
    <name evidence="16" type="ORF">C1280_05250</name>
</gene>
<evidence type="ECO:0000313" key="16">
    <source>
        <dbReference type="EMBL" id="AWM36485.1"/>
    </source>
</evidence>
<feature type="binding site" evidence="10">
    <location>
        <position position="314"/>
    </location>
    <ligand>
        <name>ATP</name>
        <dbReference type="ChEBI" id="CHEBI:30616"/>
        <note>ligand shared between two neighboring subunits</note>
    </ligand>
</feature>
<comment type="caution">
    <text evidence="10">Lacks conserved residue(s) required for the propagation of feature annotation.</text>
</comment>
<keyword evidence="8 10" id="KW-0460">Magnesium</keyword>
<dbReference type="EC" id="2.5.1.6" evidence="10"/>
<keyword evidence="7 10" id="KW-0067">ATP-binding</keyword>
<evidence type="ECO:0000256" key="2">
    <source>
        <dbReference type="ARBA" id="ARBA00009685"/>
    </source>
</evidence>
<dbReference type="Pfam" id="PF00438">
    <property type="entry name" value="S-AdoMet_synt_N"/>
    <property type="match status" value="1"/>
</dbReference>
<feature type="binding site" description="in other chain" evidence="10">
    <location>
        <position position="33"/>
    </location>
    <ligand>
        <name>ATP</name>
        <dbReference type="ChEBI" id="CHEBI:30616"/>
        <note>ligand shared between two neighboring subunits</note>
    </ligand>
</feature>
<dbReference type="InterPro" id="IPR022629">
    <property type="entry name" value="S-AdoMet_synt_central"/>
</dbReference>
<feature type="domain" description="S-adenosylmethionine synthetase N-terminal" evidence="13">
    <location>
        <begin position="22"/>
        <end position="128"/>
    </location>
</feature>
<dbReference type="PIRSF" id="PIRSF000497">
    <property type="entry name" value="MAT"/>
    <property type="match status" value="1"/>
</dbReference>
<evidence type="ECO:0000256" key="4">
    <source>
        <dbReference type="ARBA" id="ARBA00022679"/>
    </source>
</evidence>
<feature type="binding site" evidence="10">
    <location>
        <position position="61"/>
    </location>
    <ligand>
        <name>K(+)</name>
        <dbReference type="ChEBI" id="CHEBI:29103"/>
    </ligand>
</feature>
<evidence type="ECO:0000313" key="17">
    <source>
        <dbReference type="Proteomes" id="UP000245802"/>
    </source>
</evidence>
<keyword evidence="17" id="KW-1185">Reference proteome</keyword>
<organism evidence="16 17">
    <name type="scientific">Gemmata obscuriglobus</name>
    <dbReference type="NCBI Taxonomy" id="114"/>
    <lineage>
        <taxon>Bacteria</taxon>
        <taxon>Pseudomonadati</taxon>
        <taxon>Planctomycetota</taxon>
        <taxon>Planctomycetia</taxon>
        <taxon>Gemmatales</taxon>
        <taxon>Gemmataceae</taxon>
        <taxon>Gemmata</taxon>
    </lineage>
</organism>
<feature type="domain" description="S-adenosylmethionine synthetase central" evidence="14">
    <location>
        <begin position="138"/>
        <end position="251"/>
    </location>
</feature>
<dbReference type="RefSeq" id="WP_010045264.1">
    <property type="nucleotide sequence ID" value="NZ_CP025958.1"/>
</dbReference>
<evidence type="ECO:0000259" key="13">
    <source>
        <dbReference type="Pfam" id="PF00438"/>
    </source>
</evidence>
<feature type="binding site" evidence="10">
    <location>
        <position position="35"/>
    </location>
    <ligand>
        <name>Mg(2+)</name>
        <dbReference type="ChEBI" id="CHEBI:18420"/>
    </ligand>
</feature>
<reference evidence="16 17" key="1">
    <citation type="submission" date="2018-01" db="EMBL/GenBank/DDBJ databases">
        <title>G. obscuriglobus.</title>
        <authorList>
            <person name="Franke J."/>
            <person name="Blomberg W."/>
            <person name="Selmecki A."/>
        </authorList>
    </citation>
    <scope>NUCLEOTIDE SEQUENCE [LARGE SCALE GENOMIC DNA]</scope>
    <source>
        <strain evidence="16 17">DSM 5831</strain>
    </source>
</reference>
<accession>A0A2Z3H041</accession>
<dbReference type="HAMAP" id="MF_00086">
    <property type="entry name" value="S_AdoMet_synth1"/>
    <property type="match status" value="1"/>
</dbReference>
<feature type="binding site" description="in other chain" evidence="10">
    <location>
        <position position="126"/>
    </location>
    <ligand>
        <name>L-methionine</name>
        <dbReference type="ChEBI" id="CHEBI:57844"/>
        <note>ligand shared between two neighboring subunits</note>
    </ligand>
</feature>
<keyword evidence="3 10" id="KW-0554">One-carbon metabolism</keyword>
<dbReference type="Gene3D" id="3.30.300.10">
    <property type="match status" value="3"/>
</dbReference>
<dbReference type="KEGG" id="gog:C1280_05250"/>
<keyword evidence="5 10" id="KW-0479">Metal-binding</keyword>
<dbReference type="Proteomes" id="UP000245802">
    <property type="component" value="Chromosome"/>
</dbReference>
<feature type="binding site" description="in other chain" evidence="10">
    <location>
        <position position="74"/>
    </location>
    <ligand>
        <name>L-methionine</name>
        <dbReference type="ChEBI" id="CHEBI:57844"/>
        <note>ligand shared between two neighboring subunits</note>
    </ligand>
</feature>
<feature type="binding site" description="in other chain" evidence="10">
    <location>
        <position position="322"/>
    </location>
    <ligand>
        <name>L-methionine</name>
        <dbReference type="ChEBI" id="CHEBI:57844"/>
        <note>ligand shared between two neighboring subunits</note>
    </ligand>
</feature>
<feature type="domain" description="S-adenosylmethionine synthetase C-terminal" evidence="15">
    <location>
        <begin position="286"/>
        <end position="424"/>
    </location>
</feature>
<dbReference type="EMBL" id="CP025958">
    <property type="protein sequence ID" value="AWM36485.1"/>
    <property type="molecule type" value="Genomic_DNA"/>
</dbReference>
<dbReference type="InterPro" id="IPR022630">
    <property type="entry name" value="S-AdoMet_synt_C"/>
</dbReference>
<evidence type="ECO:0000256" key="11">
    <source>
        <dbReference type="RuleBase" id="RU000542"/>
    </source>
</evidence>
<keyword evidence="6 10" id="KW-0547">Nucleotide-binding</keyword>
<evidence type="ECO:0000256" key="12">
    <source>
        <dbReference type="RuleBase" id="RU004462"/>
    </source>
</evidence>
<dbReference type="GO" id="GO:0005737">
    <property type="term" value="C:cytoplasm"/>
    <property type="evidence" value="ECO:0007669"/>
    <property type="project" value="UniProtKB-SubCell"/>
</dbReference>
<evidence type="ECO:0000256" key="6">
    <source>
        <dbReference type="ARBA" id="ARBA00022741"/>
    </source>
</evidence>
<keyword evidence="9 10" id="KW-0630">Potassium</keyword>
<evidence type="ECO:0000256" key="5">
    <source>
        <dbReference type="ARBA" id="ARBA00022723"/>
    </source>
</evidence>
<comment type="catalytic activity">
    <reaction evidence="10">
        <text>L-methionine + ATP + H2O = S-adenosyl-L-methionine + phosphate + diphosphate</text>
        <dbReference type="Rhea" id="RHEA:21080"/>
        <dbReference type="ChEBI" id="CHEBI:15377"/>
        <dbReference type="ChEBI" id="CHEBI:30616"/>
        <dbReference type="ChEBI" id="CHEBI:33019"/>
        <dbReference type="ChEBI" id="CHEBI:43474"/>
        <dbReference type="ChEBI" id="CHEBI:57844"/>
        <dbReference type="ChEBI" id="CHEBI:59789"/>
        <dbReference type="EC" id="2.5.1.6"/>
    </reaction>
</comment>
<sequence length="437" mass="47960">MPVRVLPRDRPHERIAVSTSRYLFTSESVSMGHPDKVADQISDAVLDFCLKTDPASRVACETLVTTDLAVVAGEITTKAPLTRQAVDALVRDVITEIGYVAKDQAEREEIGFTADACQIDCRLHAQSPHISQGVDVGGAGDQGLMFGFACDETPTLMPLPIDLAHRLVANHADMRKTGKLKWLRPDAKSQVTVEYNTDGTPHRIHTVVLSTQHTREVMTTQDGKDYFTDDARQIIIDQLIRPTLETDRKDLIKGKLVMIPPGQKAPSLGENDIACHINPTGCFLQGGPHGDCGLTGRKIIVDTYGGRGRHGGGAFSGKDPTKVDRSAAYICRYIAKNIVKAGLARECEVQLSYAIGYPDPLNIWVNTNGTAKVPETKLIELIRTHFELTPKGIIGSLDLRRPIYRESARHGHFGRELPQFSWEKTDKAEALRKAAGV</sequence>
<comment type="similarity">
    <text evidence="2 10 12">Belongs to the AdoMet synthase family.</text>
</comment>
<feature type="binding site" description="in other chain" evidence="10">
    <location>
        <begin position="297"/>
        <end position="298"/>
    </location>
    <ligand>
        <name>ATP</name>
        <dbReference type="ChEBI" id="CHEBI:30616"/>
        <note>ligand shared between two neighboring subunits</note>
    </ligand>
</feature>
<dbReference type="OrthoDB" id="9801686at2"/>
<dbReference type="UniPathway" id="UPA00315">
    <property type="reaction ID" value="UER00080"/>
</dbReference>
<evidence type="ECO:0000256" key="3">
    <source>
        <dbReference type="ARBA" id="ARBA00022563"/>
    </source>
</evidence>
<feature type="binding site" evidence="10">
    <location>
        <position position="291"/>
    </location>
    <ligand>
        <name>L-methionine</name>
        <dbReference type="ChEBI" id="CHEBI:57844"/>
        <note>ligand shared between two neighboring subunits</note>
    </ligand>
</feature>
<dbReference type="FunFam" id="3.30.300.10:FF:000003">
    <property type="entry name" value="S-adenosylmethionine synthase"/>
    <property type="match status" value="1"/>
</dbReference>
<dbReference type="PROSITE" id="PS00376">
    <property type="entry name" value="ADOMET_SYNTHASE_1"/>
    <property type="match status" value="1"/>
</dbReference>
<dbReference type="Pfam" id="PF02772">
    <property type="entry name" value="S-AdoMet_synt_M"/>
    <property type="match status" value="1"/>
</dbReference>
<dbReference type="InterPro" id="IPR022631">
    <property type="entry name" value="ADOMET_SYNTHASE_CS"/>
</dbReference>
<comment type="cofactor">
    <cofactor evidence="10">
        <name>Mg(2+)</name>
        <dbReference type="ChEBI" id="CHEBI:18420"/>
    </cofactor>
    <text evidence="10">Binds 2 divalent ions per subunit.</text>
</comment>
<evidence type="ECO:0000259" key="14">
    <source>
        <dbReference type="Pfam" id="PF02772"/>
    </source>
</evidence>